<dbReference type="SMART" id="SM00219">
    <property type="entry name" value="TyrKc"/>
    <property type="match status" value="1"/>
</dbReference>
<dbReference type="InterPro" id="IPR008266">
    <property type="entry name" value="Tyr_kinase_AS"/>
</dbReference>
<dbReference type="Gene3D" id="1.10.510.10">
    <property type="entry name" value="Transferase(Phosphotransferase) domain 1"/>
    <property type="match status" value="1"/>
</dbReference>
<dbReference type="SUPFAM" id="SSF56112">
    <property type="entry name" value="Protein kinase-like (PK-like)"/>
    <property type="match status" value="1"/>
</dbReference>
<dbReference type="GO" id="GO:0005524">
    <property type="term" value="F:ATP binding"/>
    <property type="evidence" value="ECO:0007669"/>
    <property type="project" value="InterPro"/>
</dbReference>
<dbReference type="Pfam" id="PF07714">
    <property type="entry name" value="PK_Tyr_Ser-Thr"/>
    <property type="match status" value="1"/>
</dbReference>
<dbReference type="InterPro" id="IPR000719">
    <property type="entry name" value="Prot_kinase_dom"/>
</dbReference>
<dbReference type="GO" id="GO:0007169">
    <property type="term" value="P:cell surface receptor protein tyrosine kinase signaling pathway"/>
    <property type="evidence" value="ECO:0007669"/>
    <property type="project" value="TreeGrafter"/>
</dbReference>
<organism evidence="2 3">
    <name type="scientific">Acrobeloides nanus</name>
    <dbReference type="NCBI Taxonomy" id="290746"/>
    <lineage>
        <taxon>Eukaryota</taxon>
        <taxon>Metazoa</taxon>
        <taxon>Ecdysozoa</taxon>
        <taxon>Nematoda</taxon>
        <taxon>Chromadorea</taxon>
        <taxon>Rhabditida</taxon>
        <taxon>Tylenchina</taxon>
        <taxon>Cephalobomorpha</taxon>
        <taxon>Cephaloboidea</taxon>
        <taxon>Cephalobidae</taxon>
        <taxon>Acrobeloides</taxon>
    </lineage>
</organism>
<evidence type="ECO:0000313" key="2">
    <source>
        <dbReference type="Proteomes" id="UP000887540"/>
    </source>
</evidence>
<protein>
    <submittedName>
        <fullName evidence="3">Protein kinase domain-containing protein</fullName>
    </submittedName>
</protein>
<dbReference type="GO" id="GO:0005886">
    <property type="term" value="C:plasma membrane"/>
    <property type="evidence" value="ECO:0007669"/>
    <property type="project" value="TreeGrafter"/>
</dbReference>
<reference evidence="3" key="1">
    <citation type="submission" date="2022-11" db="UniProtKB">
        <authorList>
            <consortium name="WormBaseParasite"/>
        </authorList>
    </citation>
    <scope>IDENTIFICATION</scope>
</reference>
<dbReference type="PROSITE" id="PS50011">
    <property type="entry name" value="PROTEIN_KINASE_DOM"/>
    <property type="match status" value="1"/>
</dbReference>
<sequence>MNTTLSDPTVNSLLAVLATSYSCPVTNEKIVDMLLDTYPYNSILTSESLLCIAFKATAQHIHEFWEITFVVRQAPNYSTFMLPYDNLLFIDQPSVNEAYQISTTTDSNYNPEYMDYLAIYNEKGPMLTLMRTLQFHYNDSFIVFRPSFLTQNCRSGDPTFKYGSPNNDTIRTDANTNDMNKNGVLIFCHYYWAMDKNSPNGVNLFYRKINYFKFESSSENAINVATVTMKDDKSQVYKDLFQIDQNSYKEWKNVIIFGPMITFDIPILSTFTINGDIYEGSDFVVEVSDIEKTSGILMSPFYPGMQFVASKSVIHRDLAARNVLLTNTNVAKITDFGLCCKSDEESQTYQASIHKPLPMRWLPIEALADRIFSEKSDVWSFGILTYEIFSRGKVPYETMDHNQMYEFLKNGQRLDCPEDAPNQIYAIMMSCWEKEPGDRPSFGDLQ</sequence>
<dbReference type="InterPro" id="IPR001245">
    <property type="entry name" value="Ser-Thr/Tyr_kinase_cat_dom"/>
</dbReference>
<dbReference type="PANTHER" id="PTHR24416">
    <property type="entry name" value="TYROSINE-PROTEIN KINASE RECEPTOR"/>
    <property type="match status" value="1"/>
</dbReference>
<dbReference type="InterPro" id="IPR050122">
    <property type="entry name" value="RTK"/>
</dbReference>
<dbReference type="InterPro" id="IPR020635">
    <property type="entry name" value="Tyr_kinase_cat_dom"/>
</dbReference>
<dbReference type="WBParaSite" id="ACRNAN_scaffold7944.g31869.t1">
    <property type="protein sequence ID" value="ACRNAN_scaffold7944.g31869.t1"/>
    <property type="gene ID" value="ACRNAN_scaffold7944.g31869"/>
</dbReference>
<dbReference type="AlphaFoldDB" id="A0A914EGK0"/>
<dbReference type="InterPro" id="IPR011009">
    <property type="entry name" value="Kinase-like_dom_sf"/>
</dbReference>
<dbReference type="GO" id="GO:0004714">
    <property type="term" value="F:transmembrane receptor protein tyrosine kinase activity"/>
    <property type="evidence" value="ECO:0007669"/>
    <property type="project" value="TreeGrafter"/>
</dbReference>
<keyword evidence="2" id="KW-1185">Reference proteome</keyword>
<evidence type="ECO:0000259" key="1">
    <source>
        <dbReference type="PROSITE" id="PS50011"/>
    </source>
</evidence>
<evidence type="ECO:0000313" key="3">
    <source>
        <dbReference type="WBParaSite" id="ACRNAN_scaffold7944.g31869.t1"/>
    </source>
</evidence>
<accession>A0A914EGK0</accession>
<dbReference type="PANTHER" id="PTHR24416:SF600">
    <property type="entry name" value="PDGF- AND VEGF-RECEPTOR RELATED, ISOFORM J"/>
    <property type="match status" value="1"/>
</dbReference>
<dbReference type="PROSITE" id="PS00109">
    <property type="entry name" value="PROTEIN_KINASE_TYR"/>
    <property type="match status" value="1"/>
</dbReference>
<dbReference type="GO" id="GO:0043235">
    <property type="term" value="C:receptor complex"/>
    <property type="evidence" value="ECO:0007669"/>
    <property type="project" value="TreeGrafter"/>
</dbReference>
<dbReference type="Proteomes" id="UP000887540">
    <property type="component" value="Unplaced"/>
</dbReference>
<feature type="domain" description="Protein kinase" evidence="1">
    <location>
        <begin position="176"/>
        <end position="446"/>
    </location>
</feature>
<name>A0A914EGK0_9BILA</name>
<proteinExistence type="predicted"/>